<evidence type="ECO:0000313" key="20">
    <source>
        <dbReference type="EMBL" id="AAP72105.1"/>
    </source>
</evidence>
<feature type="transmembrane region" description="Helical" evidence="17">
    <location>
        <begin position="277"/>
        <end position="302"/>
    </location>
</feature>
<evidence type="ECO:0000259" key="18">
    <source>
        <dbReference type="Pfam" id="PF00361"/>
    </source>
</evidence>
<feature type="transmembrane region" description="Helical" evidence="17">
    <location>
        <begin position="153"/>
        <end position="171"/>
    </location>
</feature>
<sequence>MNPYIILIMAFSLLLGSSIVISSNHWMLAWLGLEINTLAIIPLMIKNHHPRAIEAATKYFLVQATASTIMLFSCTMNAWEVSGWSISPYINTAAMDFLTIALTMKLGIAPFHFWLPDVLQGLTLPTGLILSTWQKLPPIILLIEISPATNLNLLLTMGLLSSIVGGWGGLNQTQLRKLLAYSSIANLGWIIAVLKLSPSLALFSFAIYALITSTFFMALIILNVKTTPEFMLAWSKSPSLTAFTLLLLLSLAGLPPFTGFLPKLLIALELVKQNLNLYAIALLISSLISLFFYLRLTYILAITLAPHPFYSMVSWLHPHKRHVSIIFSVMMTLSLFLAPLYPFLSVFP</sequence>
<evidence type="ECO:0000259" key="19">
    <source>
        <dbReference type="Pfam" id="PF06444"/>
    </source>
</evidence>
<evidence type="ECO:0000256" key="5">
    <source>
        <dbReference type="ARBA" id="ARBA00022448"/>
    </source>
</evidence>
<dbReference type="PANTHER" id="PTHR46552">
    <property type="entry name" value="NADH-UBIQUINONE OXIDOREDUCTASE CHAIN 2"/>
    <property type="match status" value="1"/>
</dbReference>
<keyword evidence="10 17" id="KW-0249">Electron transport</keyword>
<dbReference type="GO" id="GO:0006120">
    <property type="term" value="P:mitochondrial electron transport, NADH to ubiquinone"/>
    <property type="evidence" value="ECO:0007669"/>
    <property type="project" value="InterPro"/>
</dbReference>
<comment type="catalytic activity">
    <reaction evidence="16 17">
        <text>a ubiquinone + NADH + 5 H(+)(in) = a ubiquinol + NAD(+) + 4 H(+)(out)</text>
        <dbReference type="Rhea" id="RHEA:29091"/>
        <dbReference type="Rhea" id="RHEA-COMP:9565"/>
        <dbReference type="Rhea" id="RHEA-COMP:9566"/>
        <dbReference type="ChEBI" id="CHEBI:15378"/>
        <dbReference type="ChEBI" id="CHEBI:16389"/>
        <dbReference type="ChEBI" id="CHEBI:17976"/>
        <dbReference type="ChEBI" id="CHEBI:57540"/>
        <dbReference type="ChEBI" id="CHEBI:57945"/>
        <dbReference type="EC" id="7.1.1.2"/>
    </reaction>
</comment>
<keyword evidence="14 17" id="KW-0496">Mitochondrion</keyword>
<feature type="transmembrane region" description="Helical" evidence="17">
    <location>
        <begin position="57"/>
        <end position="79"/>
    </location>
</feature>
<dbReference type="EMBL" id="AY273135">
    <property type="protein sequence ID" value="AAP72105.1"/>
    <property type="molecule type" value="Genomic_DNA"/>
</dbReference>
<dbReference type="EC" id="7.1.1.2" evidence="3 17"/>
<evidence type="ECO:0000256" key="12">
    <source>
        <dbReference type="ARBA" id="ARBA00023027"/>
    </source>
</evidence>
<dbReference type="PANTHER" id="PTHR46552:SF1">
    <property type="entry name" value="NADH-UBIQUINONE OXIDOREDUCTASE CHAIN 2"/>
    <property type="match status" value="1"/>
</dbReference>
<feature type="transmembrane region" description="Helical" evidence="17">
    <location>
        <begin position="111"/>
        <end position="133"/>
    </location>
</feature>
<dbReference type="GO" id="GO:0005743">
    <property type="term" value="C:mitochondrial inner membrane"/>
    <property type="evidence" value="ECO:0007669"/>
    <property type="project" value="UniProtKB-SubCell"/>
</dbReference>
<evidence type="ECO:0000256" key="9">
    <source>
        <dbReference type="ARBA" id="ARBA00022967"/>
    </source>
</evidence>
<keyword evidence="6 17" id="KW-0679">Respiratory chain</keyword>
<dbReference type="InterPro" id="IPR003917">
    <property type="entry name" value="NADH_UbQ_OxRdtase_chain2"/>
</dbReference>
<keyword evidence="9 17" id="KW-1278">Translocase</keyword>
<keyword evidence="15 17" id="KW-0472">Membrane</keyword>
<evidence type="ECO:0000256" key="2">
    <source>
        <dbReference type="ARBA" id="ARBA00007012"/>
    </source>
</evidence>
<evidence type="ECO:0000256" key="6">
    <source>
        <dbReference type="ARBA" id="ARBA00022660"/>
    </source>
</evidence>
<evidence type="ECO:0000256" key="16">
    <source>
        <dbReference type="ARBA" id="ARBA00049551"/>
    </source>
</evidence>
<evidence type="ECO:0000256" key="17">
    <source>
        <dbReference type="RuleBase" id="RU003403"/>
    </source>
</evidence>
<dbReference type="InterPro" id="IPR050175">
    <property type="entry name" value="Complex_I_Subunit_2"/>
</dbReference>
<accession>Q53EA9</accession>
<evidence type="ECO:0000256" key="4">
    <source>
        <dbReference type="ARBA" id="ARBA00021008"/>
    </source>
</evidence>
<keyword evidence="12 17" id="KW-0520">NAD</keyword>
<reference evidence="20" key="1">
    <citation type="journal article" date="2005" name="Mol. Phylogenet. Evol.">
        <title>Cenozoic biogeography and evolution in direct-developing frogs of Central America (Leptodactylidae: Eleutherodactylus) as inferred from a phylogenetic analysis of nuclear and mitochondrial genes.</title>
        <authorList>
            <person name="Crawford A.J."/>
            <person name="Smith E.N."/>
        </authorList>
    </citation>
    <scope>NUCLEOTIDE SEQUENCE</scope>
    <source>
        <strain evidence="20">FMNH257653</strain>
    </source>
</reference>
<feature type="transmembrane region" description="Helical" evidence="17">
    <location>
        <begin position="85"/>
        <end position="104"/>
    </location>
</feature>
<evidence type="ECO:0000256" key="14">
    <source>
        <dbReference type="ARBA" id="ARBA00023128"/>
    </source>
</evidence>
<keyword evidence="5" id="KW-0813">Transport</keyword>
<dbReference type="Pfam" id="PF00361">
    <property type="entry name" value="Proton_antipo_M"/>
    <property type="match status" value="1"/>
</dbReference>
<feature type="transmembrane region" description="Helical" evidence="17">
    <location>
        <begin position="28"/>
        <end position="45"/>
    </location>
</feature>
<feature type="transmembrane region" description="Helical" evidence="17">
    <location>
        <begin position="243"/>
        <end position="265"/>
    </location>
</feature>
<feature type="transmembrane region" description="Helical" evidence="17">
    <location>
        <begin position="200"/>
        <end position="222"/>
    </location>
</feature>
<dbReference type="InterPro" id="IPR010933">
    <property type="entry name" value="NADH_DH_su2_C"/>
</dbReference>
<dbReference type="AlphaFoldDB" id="Q53EA9"/>
<comment type="similarity">
    <text evidence="2 17">Belongs to the complex I subunit 2 family.</text>
</comment>
<protein>
    <recommendedName>
        <fullName evidence="4 17">NADH-ubiquinone oxidoreductase chain 2</fullName>
        <ecNumber evidence="3 17">7.1.1.2</ecNumber>
    </recommendedName>
</protein>
<keyword evidence="11 17" id="KW-1133">Transmembrane helix</keyword>
<dbReference type="Pfam" id="PF06444">
    <property type="entry name" value="NADH_dehy_S2_C"/>
    <property type="match status" value="1"/>
</dbReference>
<organism evidence="20">
    <name type="scientific">Craugastor podiciferus</name>
    <name type="common">Piglet leaf litter frog</name>
    <name type="synonym">Lithodytes podiciferus</name>
    <dbReference type="NCBI Taxonomy" id="228448"/>
    <lineage>
        <taxon>Eukaryota</taxon>
        <taxon>Metazoa</taxon>
        <taxon>Chordata</taxon>
        <taxon>Craniata</taxon>
        <taxon>Vertebrata</taxon>
        <taxon>Euteleostomi</taxon>
        <taxon>Amphibia</taxon>
        <taxon>Batrachia</taxon>
        <taxon>Anura</taxon>
        <taxon>Neobatrachia</taxon>
        <taxon>Hyloidea</taxon>
        <taxon>Craugastoridae</taxon>
        <taxon>Craugastorinae</taxon>
        <taxon>Craugastor</taxon>
    </lineage>
</organism>
<feature type="transmembrane region" description="Helical" evidence="17">
    <location>
        <begin position="323"/>
        <end position="344"/>
    </location>
</feature>
<evidence type="ECO:0000256" key="1">
    <source>
        <dbReference type="ARBA" id="ARBA00004448"/>
    </source>
</evidence>
<feature type="domain" description="NADH dehydrogenase subunit 2 C-terminal" evidence="19">
    <location>
        <begin position="290"/>
        <end position="344"/>
    </location>
</feature>
<name>Q53EA9_CRAPD</name>
<evidence type="ECO:0000256" key="10">
    <source>
        <dbReference type="ARBA" id="ARBA00022982"/>
    </source>
</evidence>
<evidence type="ECO:0000256" key="15">
    <source>
        <dbReference type="ARBA" id="ARBA00023136"/>
    </source>
</evidence>
<dbReference type="GO" id="GO:0008137">
    <property type="term" value="F:NADH dehydrogenase (ubiquinone) activity"/>
    <property type="evidence" value="ECO:0007669"/>
    <property type="project" value="UniProtKB-EC"/>
</dbReference>
<dbReference type="PRINTS" id="PR01436">
    <property type="entry name" value="NADHDHGNASE2"/>
</dbReference>
<keyword evidence="8 17" id="KW-0999">Mitochondrion inner membrane</keyword>
<evidence type="ECO:0000256" key="11">
    <source>
        <dbReference type="ARBA" id="ARBA00022989"/>
    </source>
</evidence>
<keyword evidence="13 17" id="KW-0830">Ubiquinone</keyword>
<comment type="subcellular location">
    <subcellularLocation>
        <location evidence="1 17">Mitochondrion inner membrane</location>
        <topology evidence="1 17">Multi-pass membrane protein</topology>
    </subcellularLocation>
</comment>
<evidence type="ECO:0000256" key="13">
    <source>
        <dbReference type="ARBA" id="ARBA00023075"/>
    </source>
</evidence>
<evidence type="ECO:0000256" key="8">
    <source>
        <dbReference type="ARBA" id="ARBA00022792"/>
    </source>
</evidence>
<feature type="domain" description="NADH:quinone oxidoreductase/Mrp antiporter transmembrane" evidence="18">
    <location>
        <begin position="23"/>
        <end position="289"/>
    </location>
</feature>
<evidence type="ECO:0000256" key="7">
    <source>
        <dbReference type="ARBA" id="ARBA00022692"/>
    </source>
</evidence>
<keyword evidence="7 17" id="KW-0812">Transmembrane</keyword>
<evidence type="ECO:0000256" key="3">
    <source>
        <dbReference type="ARBA" id="ARBA00012944"/>
    </source>
</evidence>
<comment type="function">
    <text evidence="17">Core subunit of the mitochondrial membrane respiratory chain NADH dehydrogenase (Complex I) which catalyzes electron transfer from NADH through the respiratory chain, using ubiquinone as an electron acceptor. Essential for the catalytic activity and assembly of complex I.</text>
</comment>
<dbReference type="InterPro" id="IPR001750">
    <property type="entry name" value="ND/Mrp_TM"/>
</dbReference>
<feature type="transmembrane region" description="Helical" evidence="17">
    <location>
        <begin position="178"/>
        <end position="194"/>
    </location>
</feature>
<gene>
    <name evidence="20" type="primary">ND2</name>
</gene>
<proteinExistence type="inferred from homology"/>
<geneLocation type="mitochondrion" evidence="20"/>